<evidence type="ECO:0000256" key="8">
    <source>
        <dbReference type="ARBA" id="ARBA00023170"/>
    </source>
</evidence>
<feature type="compositionally biased region" description="Basic residues" evidence="11">
    <location>
        <begin position="54"/>
        <end position="71"/>
    </location>
</feature>
<evidence type="ECO:0000256" key="12">
    <source>
        <dbReference type="SAM" id="SignalP"/>
    </source>
</evidence>
<accession>A0A323UBC0</accession>
<keyword evidence="5 12" id="KW-0732">Signal</keyword>
<dbReference type="PROSITE" id="PS52016">
    <property type="entry name" value="TONB_DEPENDENT_REC_3"/>
    <property type="match status" value="1"/>
</dbReference>
<dbReference type="AlphaFoldDB" id="A0A323UBC0"/>
<dbReference type="GO" id="GO:0015344">
    <property type="term" value="F:siderophore uptake transmembrane transporter activity"/>
    <property type="evidence" value="ECO:0007669"/>
    <property type="project" value="TreeGrafter"/>
</dbReference>
<feature type="region of interest" description="Disordered" evidence="11">
    <location>
        <begin position="30"/>
        <end position="83"/>
    </location>
</feature>
<dbReference type="InterPro" id="IPR039426">
    <property type="entry name" value="TonB-dep_rcpt-like"/>
</dbReference>
<keyword evidence="2 10" id="KW-0813">Transport</keyword>
<reference evidence="14 15" key="1">
    <citation type="submission" date="2018-06" db="EMBL/GenBank/DDBJ databases">
        <title>Draft Whole-Genome Sequence of the purple photosynthetic bacterium Rhodospeudomonas palustris XCP.</title>
        <authorList>
            <person name="Rayyan A."/>
            <person name="Meyer T.E."/>
            <person name="Kyndt J.A."/>
        </authorList>
    </citation>
    <scope>NUCLEOTIDE SEQUENCE [LARGE SCALE GENOMIC DNA]</scope>
    <source>
        <strain evidence="14 15">XCP</strain>
    </source>
</reference>
<evidence type="ECO:0000313" key="14">
    <source>
        <dbReference type="EMBL" id="PZA09477.1"/>
    </source>
</evidence>
<gene>
    <name evidence="14" type="ORF">DNX69_23305</name>
</gene>
<dbReference type="PANTHER" id="PTHR30069:SF29">
    <property type="entry name" value="HEMOGLOBIN AND HEMOGLOBIN-HAPTOGLOBIN-BINDING PROTEIN 1-RELATED"/>
    <property type="match status" value="1"/>
</dbReference>
<dbReference type="InterPro" id="IPR000531">
    <property type="entry name" value="Beta-barrel_TonB"/>
</dbReference>
<evidence type="ECO:0000256" key="4">
    <source>
        <dbReference type="ARBA" id="ARBA00022692"/>
    </source>
</evidence>
<dbReference type="GO" id="GO:0044718">
    <property type="term" value="P:siderophore transmembrane transport"/>
    <property type="evidence" value="ECO:0007669"/>
    <property type="project" value="TreeGrafter"/>
</dbReference>
<dbReference type="Pfam" id="PF00593">
    <property type="entry name" value="TonB_dep_Rec_b-barrel"/>
    <property type="match status" value="1"/>
</dbReference>
<protein>
    <submittedName>
        <fullName evidence="14">Ligand-gated channel</fullName>
    </submittedName>
</protein>
<dbReference type="Gene3D" id="2.40.170.20">
    <property type="entry name" value="TonB-dependent receptor, beta-barrel domain"/>
    <property type="match status" value="1"/>
</dbReference>
<evidence type="ECO:0000259" key="13">
    <source>
        <dbReference type="Pfam" id="PF00593"/>
    </source>
</evidence>
<keyword evidence="8" id="KW-0675">Receptor</keyword>
<evidence type="ECO:0000256" key="11">
    <source>
        <dbReference type="SAM" id="MobiDB-lite"/>
    </source>
</evidence>
<evidence type="ECO:0000256" key="5">
    <source>
        <dbReference type="ARBA" id="ARBA00022729"/>
    </source>
</evidence>
<feature type="domain" description="TonB-dependent receptor-like beta-barrel" evidence="13">
    <location>
        <begin position="297"/>
        <end position="723"/>
    </location>
</feature>
<keyword evidence="9 10" id="KW-0998">Cell outer membrane</keyword>
<dbReference type="InterPro" id="IPR036942">
    <property type="entry name" value="Beta-barrel_TonB_sf"/>
</dbReference>
<evidence type="ECO:0000256" key="3">
    <source>
        <dbReference type="ARBA" id="ARBA00022452"/>
    </source>
</evidence>
<keyword evidence="6" id="KW-0798">TonB box</keyword>
<dbReference type="SUPFAM" id="SSF56935">
    <property type="entry name" value="Porins"/>
    <property type="match status" value="1"/>
</dbReference>
<feature type="chain" id="PRO_5016360452" evidence="12">
    <location>
        <begin position="31"/>
        <end position="757"/>
    </location>
</feature>
<sequence length="757" mass="81030">MLSHMKRSLAASSTASLLLVALGSPGLAQSAAPATRRTTPLPEIDVTQPQRTPRPAHHPRTRTAARTRRGTAAKQPKQNAETAAQIADRAVAAKHAGFDAARQAIFRPNGASAFDINHAAIVALPQGTNATLDKVLLQAPGVSQDSAASGDLHVRNEHANVQYRINGIALPDGVSGFGQMLDTSLVGTLTLLTGALPAQYGLRTAGVVDITTRTDAFNNSGTVSVYGGSHQTIMPSVEYGGTAGNTQYFVSGRYFGTGLGLENPTSASNAIHDDSQQGKGFAYLSTVIDDSTRLTFIGGASANNYQIPNNPGQAPAFTAFGVSNFDSALLNENQRERNGFGVLALQKSINGFDLQLSAFSRYSMLHFTPDTVGDLVFNGVASDVYRKSVASGIQADGSYRLSDAHTLRGGFQVTAEQSRVTNSSVVLPLDNSGNPFDAPFDVTDSSSKLGWLFSTYLQDEWRVTNTVTLNSGLRFDQMAEYTNANQLSPRVSLTWKPFEGTTFHAGYSRNFTPPAQVLAAPTNLALVGNTTLQPAVNASSPVLPERSNVFDVGVTQRLLPGLEVGVDTYYKTARDLLDDGQFGSAYVLSAFNYDRAENVGVEFKGSYTSGNFRIYGNLALARQIATKVVSNQYLFDPDELAYIANNYIYTDHAQLVTASAGASYRWHDTSFSASMIYGSGLRSGFANIGTLPSYTQVNLGLSHDFYLASATKPTTVRFDVVNLFDSVYEIRDGSGIGVFAPQDGPRRGFYVGVAQKF</sequence>
<dbReference type="PANTHER" id="PTHR30069">
    <property type="entry name" value="TONB-DEPENDENT OUTER MEMBRANE RECEPTOR"/>
    <property type="match status" value="1"/>
</dbReference>
<keyword evidence="3 10" id="KW-1134">Transmembrane beta strand</keyword>
<dbReference type="OrthoDB" id="9764669at2"/>
<proteinExistence type="inferred from homology"/>
<keyword evidence="7 10" id="KW-0472">Membrane</keyword>
<dbReference type="EMBL" id="QKQS01000033">
    <property type="protein sequence ID" value="PZA09477.1"/>
    <property type="molecule type" value="Genomic_DNA"/>
</dbReference>
<evidence type="ECO:0000256" key="6">
    <source>
        <dbReference type="ARBA" id="ARBA00023077"/>
    </source>
</evidence>
<evidence type="ECO:0000256" key="1">
    <source>
        <dbReference type="ARBA" id="ARBA00004571"/>
    </source>
</evidence>
<feature type="signal peptide" evidence="12">
    <location>
        <begin position="1"/>
        <end position="30"/>
    </location>
</feature>
<evidence type="ECO:0000256" key="7">
    <source>
        <dbReference type="ARBA" id="ARBA00023136"/>
    </source>
</evidence>
<name>A0A323UBC0_RHOPL</name>
<dbReference type="Proteomes" id="UP000248134">
    <property type="component" value="Unassembled WGS sequence"/>
</dbReference>
<evidence type="ECO:0000256" key="10">
    <source>
        <dbReference type="PROSITE-ProRule" id="PRU01360"/>
    </source>
</evidence>
<evidence type="ECO:0000256" key="9">
    <source>
        <dbReference type="ARBA" id="ARBA00023237"/>
    </source>
</evidence>
<evidence type="ECO:0000313" key="15">
    <source>
        <dbReference type="Proteomes" id="UP000248134"/>
    </source>
</evidence>
<dbReference type="GO" id="GO:0009279">
    <property type="term" value="C:cell outer membrane"/>
    <property type="evidence" value="ECO:0007669"/>
    <property type="project" value="UniProtKB-SubCell"/>
</dbReference>
<comment type="subcellular location">
    <subcellularLocation>
        <location evidence="1 10">Cell outer membrane</location>
        <topology evidence="1 10">Multi-pass membrane protein</topology>
    </subcellularLocation>
</comment>
<keyword evidence="4 10" id="KW-0812">Transmembrane</keyword>
<comment type="caution">
    <text evidence="14">The sequence shown here is derived from an EMBL/GenBank/DDBJ whole genome shotgun (WGS) entry which is preliminary data.</text>
</comment>
<comment type="similarity">
    <text evidence="10">Belongs to the TonB-dependent receptor family.</text>
</comment>
<organism evidence="14 15">
    <name type="scientific">Rhodopseudomonas palustris</name>
    <dbReference type="NCBI Taxonomy" id="1076"/>
    <lineage>
        <taxon>Bacteria</taxon>
        <taxon>Pseudomonadati</taxon>
        <taxon>Pseudomonadota</taxon>
        <taxon>Alphaproteobacteria</taxon>
        <taxon>Hyphomicrobiales</taxon>
        <taxon>Nitrobacteraceae</taxon>
        <taxon>Rhodopseudomonas</taxon>
    </lineage>
</organism>
<evidence type="ECO:0000256" key="2">
    <source>
        <dbReference type="ARBA" id="ARBA00022448"/>
    </source>
</evidence>